<dbReference type="Proteomes" id="UP001604336">
    <property type="component" value="Unassembled WGS sequence"/>
</dbReference>
<gene>
    <name evidence="1" type="ORF">Adt_48184</name>
</gene>
<organism evidence="1 2">
    <name type="scientific">Abeliophyllum distichum</name>
    <dbReference type="NCBI Taxonomy" id="126358"/>
    <lineage>
        <taxon>Eukaryota</taxon>
        <taxon>Viridiplantae</taxon>
        <taxon>Streptophyta</taxon>
        <taxon>Embryophyta</taxon>
        <taxon>Tracheophyta</taxon>
        <taxon>Spermatophyta</taxon>
        <taxon>Magnoliopsida</taxon>
        <taxon>eudicotyledons</taxon>
        <taxon>Gunneridae</taxon>
        <taxon>Pentapetalae</taxon>
        <taxon>asterids</taxon>
        <taxon>lamiids</taxon>
        <taxon>Lamiales</taxon>
        <taxon>Oleaceae</taxon>
        <taxon>Forsythieae</taxon>
        <taxon>Abeliophyllum</taxon>
    </lineage>
</organism>
<proteinExistence type="predicted"/>
<name>A0ABD1NSF2_9LAMI</name>
<sequence length="109" mass="12628">MEKYDGSSDPVDHHRSFVDLMRLQATPDVIMCRAFPPTLRREARDSVATLLQNRSDKDELLKDFIARFNRATLGNQRSTNVCCSHCHDEWNSKSSFQDVTLLKSTEYYV</sequence>
<evidence type="ECO:0000313" key="1">
    <source>
        <dbReference type="EMBL" id="KAL2454312.1"/>
    </source>
</evidence>
<accession>A0ABD1NSF2</accession>
<keyword evidence="2" id="KW-1185">Reference proteome</keyword>
<dbReference type="EMBL" id="JBFOLK010000411">
    <property type="protein sequence ID" value="KAL2454312.1"/>
    <property type="molecule type" value="Genomic_DNA"/>
</dbReference>
<comment type="caution">
    <text evidence="1">The sequence shown here is derived from an EMBL/GenBank/DDBJ whole genome shotgun (WGS) entry which is preliminary data.</text>
</comment>
<evidence type="ECO:0000313" key="2">
    <source>
        <dbReference type="Proteomes" id="UP001604336"/>
    </source>
</evidence>
<protein>
    <submittedName>
        <fullName evidence="1">RNase H domain-containing protein</fullName>
    </submittedName>
</protein>
<reference evidence="2" key="1">
    <citation type="submission" date="2024-07" db="EMBL/GenBank/DDBJ databases">
        <title>Two chromosome-level genome assemblies of Korean endemic species Abeliophyllum distichum and Forsythia ovata (Oleaceae).</title>
        <authorList>
            <person name="Jang H."/>
        </authorList>
    </citation>
    <scope>NUCLEOTIDE SEQUENCE [LARGE SCALE GENOMIC DNA]</scope>
</reference>
<dbReference type="AlphaFoldDB" id="A0ABD1NSF2"/>